<dbReference type="AlphaFoldDB" id="A0A246F8S7"/>
<sequence length="86" mass="9836">MKDAKDRATRDAFEAPRKGRPRKEGAMTNAEKQAAYRKRRAESGGGAVMLNNEEIWLICHALDGKVWEADSEQRQKLIARLRKRVV</sequence>
<accession>A0A246F8S7</accession>
<dbReference type="STRING" id="46680.GCA_000807755_01850"/>
<dbReference type="EMBL" id="NJBA01000005">
    <property type="protein sequence ID" value="OWP50025.1"/>
    <property type="molecule type" value="Genomic_DNA"/>
</dbReference>
<reference evidence="2 3" key="1">
    <citation type="submission" date="2017-06" db="EMBL/GenBank/DDBJ databases">
        <title>Draft genome of Pseudomonas nitroreducens DF05.</title>
        <authorList>
            <person name="Iyer R."/>
        </authorList>
    </citation>
    <scope>NUCLEOTIDE SEQUENCE [LARGE SCALE GENOMIC DNA]</scope>
    <source>
        <strain evidence="2 3">DF05</strain>
    </source>
</reference>
<dbReference type="Proteomes" id="UP000198145">
    <property type="component" value="Unassembled WGS sequence"/>
</dbReference>
<feature type="compositionally biased region" description="Basic and acidic residues" evidence="1">
    <location>
        <begin position="1"/>
        <end position="25"/>
    </location>
</feature>
<feature type="region of interest" description="Disordered" evidence="1">
    <location>
        <begin position="1"/>
        <end position="43"/>
    </location>
</feature>
<proteinExistence type="predicted"/>
<protein>
    <submittedName>
        <fullName evidence="2">Uncharacterized protein</fullName>
    </submittedName>
</protein>
<gene>
    <name evidence="2" type="ORF">CEG18_16445</name>
</gene>
<dbReference type="RefSeq" id="WP_088418828.1">
    <property type="nucleotide sequence ID" value="NZ_NJBA01000005.1"/>
</dbReference>
<evidence type="ECO:0000313" key="2">
    <source>
        <dbReference type="EMBL" id="OWP50025.1"/>
    </source>
</evidence>
<comment type="caution">
    <text evidence="2">The sequence shown here is derived from an EMBL/GenBank/DDBJ whole genome shotgun (WGS) entry which is preliminary data.</text>
</comment>
<evidence type="ECO:0000313" key="3">
    <source>
        <dbReference type="Proteomes" id="UP000198145"/>
    </source>
</evidence>
<name>A0A246F8S7_PSENT</name>
<organism evidence="2 3">
    <name type="scientific">Pseudomonas nitroreducens</name>
    <dbReference type="NCBI Taxonomy" id="46680"/>
    <lineage>
        <taxon>Bacteria</taxon>
        <taxon>Pseudomonadati</taxon>
        <taxon>Pseudomonadota</taxon>
        <taxon>Gammaproteobacteria</taxon>
        <taxon>Pseudomonadales</taxon>
        <taxon>Pseudomonadaceae</taxon>
        <taxon>Pseudomonas</taxon>
    </lineage>
</organism>
<evidence type="ECO:0000256" key="1">
    <source>
        <dbReference type="SAM" id="MobiDB-lite"/>
    </source>
</evidence>